<evidence type="ECO:0000313" key="3">
    <source>
        <dbReference type="Proteomes" id="UP001230426"/>
    </source>
</evidence>
<comment type="caution">
    <text evidence="2">The sequence shown here is derived from an EMBL/GenBank/DDBJ whole genome shotgun (WGS) entry which is preliminary data.</text>
</comment>
<feature type="compositionally biased region" description="Basic and acidic residues" evidence="1">
    <location>
        <begin position="1"/>
        <end position="10"/>
    </location>
</feature>
<evidence type="ECO:0000313" key="2">
    <source>
        <dbReference type="EMBL" id="MDP9867295.1"/>
    </source>
</evidence>
<protein>
    <submittedName>
        <fullName evidence="2">Uncharacterized protein</fullName>
    </submittedName>
</protein>
<organism evidence="2 3">
    <name type="scientific">Streptosporangium brasiliense</name>
    <dbReference type="NCBI Taxonomy" id="47480"/>
    <lineage>
        <taxon>Bacteria</taxon>
        <taxon>Bacillati</taxon>
        <taxon>Actinomycetota</taxon>
        <taxon>Actinomycetes</taxon>
        <taxon>Streptosporangiales</taxon>
        <taxon>Streptosporangiaceae</taxon>
        <taxon>Streptosporangium</taxon>
    </lineage>
</organism>
<name>A0ABT9RG29_9ACTN</name>
<accession>A0ABT9RG29</accession>
<evidence type="ECO:0000256" key="1">
    <source>
        <dbReference type="SAM" id="MobiDB-lite"/>
    </source>
</evidence>
<feature type="region of interest" description="Disordered" evidence="1">
    <location>
        <begin position="1"/>
        <end position="24"/>
    </location>
</feature>
<gene>
    <name evidence="2" type="ORF">J2S55_006561</name>
</gene>
<proteinExistence type="predicted"/>
<reference evidence="2 3" key="1">
    <citation type="submission" date="2023-07" db="EMBL/GenBank/DDBJ databases">
        <title>Sequencing the genomes of 1000 actinobacteria strains.</title>
        <authorList>
            <person name="Klenk H.-P."/>
        </authorList>
    </citation>
    <scope>NUCLEOTIDE SEQUENCE [LARGE SCALE GENOMIC DNA]</scope>
    <source>
        <strain evidence="2 3">DSM 44109</strain>
    </source>
</reference>
<sequence length="41" mass="4636">MFSMPRERAGRRIGGRAPGPTPTERTFPFGVCAYHLENQMI</sequence>
<dbReference type="Proteomes" id="UP001230426">
    <property type="component" value="Unassembled WGS sequence"/>
</dbReference>
<dbReference type="EMBL" id="JAUSRB010000002">
    <property type="protein sequence ID" value="MDP9867295.1"/>
    <property type="molecule type" value="Genomic_DNA"/>
</dbReference>
<keyword evidence="3" id="KW-1185">Reference proteome</keyword>